<evidence type="ECO:0000313" key="3">
    <source>
        <dbReference type="Proteomes" id="UP000536685"/>
    </source>
</evidence>
<comment type="caution">
    <text evidence="2">The sequence shown here is derived from an EMBL/GenBank/DDBJ whole genome shotgun (WGS) entry which is preliminary data.</text>
</comment>
<dbReference type="Pfam" id="PF00583">
    <property type="entry name" value="Acetyltransf_1"/>
    <property type="match status" value="1"/>
</dbReference>
<sequence>MQITVRSASEVPWADVVTVMSTPGDPRTCWCQYFKVTNAVFESTSTADKTEALRAQKERGPTPGLIAYADGEPAGWVSVEPRVNFPRLFRSRVAASMAQPPDAASIWSIVCFVVAKAHRRQGVGNALLDAAVEHARASGATSIEAYPVDVAEITGSPGGYLYHGTVSMFRTAGFEDAADEPAIRHVMTLSL</sequence>
<dbReference type="Gene3D" id="3.40.630.30">
    <property type="match status" value="1"/>
</dbReference>
<dbReference type="AlphaFoldDB" id="A0A841AMW5"/>
<reference evidence="2 3" key="1">
    <citation type="submission" date="2020-08" db="EMBL/GenBank/DDBJ databases">
        <title>Sequencing the genomes of 1000 actinobacteria strains.</title>
        <authorList>
            <person name="Klenk H.-P."/>
        </authorList>
    </citation>
    <scope>NUCLEOTIDE SEQUENCE [LARGE SCALE GENOMIC DNA]</scope>
    <source>
        <strain evidence="2 3">DSM 105784</strain>
    </source>
</reference>
<name>A0A841AMW5_9MICO</name>
<dbReference type="Proteomes" id="UP000536685">
    <property type="component" value="Unassembled WGS sequence"/>
</dbReference>
<keyword evidence="2" id="KW-0687">Ribonucleoprotein</keyword>
<gene>
    <name evidence="2" type="ORF">HD599_001379</name>
</gene>
<accession>A0A841AMW5</accession>
<evidence type="ECO:0000313" key="2">
    <source>
        <dbReference type="EMBL" id="MBB5843056.1"/>
    </source>
</evidence>
<keyword evidence="2" id="KW-0689">Ribosomal protein</keyword>
<evidence type="ECO:0000259" key="1">
    <source>
        <dbReference type="PROSITE" id="PS51186"/>
    </source>
</evidence>
<dbReference type="CDD" id="cd04301">
    <property type="entry name" value="NAT_SF"/>
    <property type="match status" value="1"/>
</dbReference>
<dbReference type="GO" id="GO:0016747">
    <property type="term" value="F:acyltransferase activity, transferring groups other than amino-acyl groups"/>
    <property type="evidence" value="ECO:0007669"/>
    <property type="project" value="InterPro"/>
</dbReference>
<dbReference type="InterPro" id="IPR000182">
    <property type="entry name" value="GNAT_dom"/>
</dbReference>
<dbReference type="SUPFAM" id="SSF55729">
    <property type="entry name" value="Acyl-CoA N-acyltransferases (Nat)"/>
    <property type="match status" value="1"/>
</dbReference>
<dbReference type="EMBL" id="JACHMJ010000001">
    <property type="protein sequence ID" value="MBB5843056.1"/>
    <property type="molecule type" value="Genomic_DNA"/>
</dbReference>
<proteinExistence type="predicted"/>
<feature type="domain" description="N-acetyltransferase" evidence="1">
    <location>
        <begin position="3"/>
        <end position="191"/>
    </location>
</feature>
<keyword evidence="3" id="KW-1185">Reference proteome</keyword>
<dbReference type="PROSITE" id="PS51186">
    <property type="entry name" value="GNAT"/>
    <property type="match status" value="1"/>
</dbReference>
<dbReference type="GO" id="GO:0005840">
    <property type="term" value="C:ribosome"/>
    <property type="evidence" value="ECO:0007669"/>
    <property type="project" value="UniProtKB-KW"/>
</dbReference>
<dbReference type="InterPro" id="IPR016181">
    <property type="entry name" value="Acyl_CoA_acyltransferase"/>
</dbReference>
<organism evidence="2 3">
    <name type="scientific">Conyzicola lurida</name>
    <dbReference type="NCBI Taxonomy" id="1172621"/>
    <lineage>
        <taxon>Bacteria</taxon>
        <taxon>Bacillati</taxon>
        <taxon>Actinomycetota</taxon>
        <taxon>Actinomycetes</taxon>
        <taxon>Micrococcales</taxon>
        <taxon>Microbacteriaceae</taxon>
        <taxon>Conyzicola</taxon>
    </lineage>
</organism>
<dbReference type="RefSeq" id="WP_184235141.1">
    <property type="nucleotide sequence ID" value="NZ_JACHMJ010000001.1"/>
</dbReference>
<protein>
    <submittedName>
        <fullName evidence="2">Ribosomal protein S18 acetylase RimI-like enzyme</fullName>
    </submittedName>
</protein>